<keyword evidence="4" id="KW-0560">Oxidoreductase</keyword>
<evidence type="ECO:0000256" key="6">
    <source>
        <dbReference type="SAM" id="Phobius"/>
    </source>
</evidence>
<keyword evidence="6" id="KW-0472">Membrane</keyword>
<organism evidence="8 9">
    <name type="scientific">Lobosporangium transversale</name>
    <dbReference type="NCBI Taxonomy" id="64571"/>
    <lineage>
        <taxon>Eukaryota</taxon>
        <taxon>Fungi</taxon>
        <taxon>Fungi incertae sedis</taxon>
        <taxon>Mucoromycota</taxon>
        <taxon>Mortierellomycotina</taxon>
        <taxon>Mortierellomycetes</taxon>
        <taxon>Mortierellales</taxon>
        <taxon>Mortierellaceae</taxon>
        <taxon>Lobosporangium</taxon>
    </lineage>
</organism>
<evidence type="ECO:0000256" key="3">
    <source>
        <dbReference type="ARBA" id="ARBA00022827"/>
    </source>
</evidence>
<dbReference type="PRINTS" id="PR00420">
    <property type="entry name" value="RNGMNOXGNASE"/>
</dbReference>
<gene>
    <name evidence="8" type="ORF">BCR41DRAFT_424246</name>
</gene>
<dbReference type="GO" id="GO:0004497">
    <property type="term" value="F:monooxygenase activity"/>
    <property type="evidence" value="ECO:0007669"/>
    <property type="project" value="InterPro"/>
</dbReference>
<evidence type="ECO:0000256" key="5">
    <source>
        <dbReference type="SAM" id="MobiDB-lite"/>
    </source>
</evidence>
<dbReference type="GO" id="GO:0071949">
    <property type="term" value="F:FAD binding"/>
    <property type="evidence" value="ECO:0007669"/>
    <property type="project" value="InterPro"/>
</dbReference>
<dbReference type="InterPro" id="IPR036188">
    <property type="entry name" value="FAD/NAD-bd_sf"/>
</dbReference>
<keyword evidence="6" id="KW-1133">Transmembrane helix</keyword>
<dbReference type="Gene3D" id="3.50.50.60">
    <property type="entry name" value="FAD/NAD(P)-binding domain"/>
    <property type="match status" value="1"/>
</dbReference>
<dbReference type="InterPro" id="IPR050562">
    <property type="entry name" value="FAD_mOase_fung"/>
</dbReference>
<feature type="compositionally biased region" description="Low complexity" evidence="5">
    <location>
        <begin position="274"/>
        <end position="288"/>
    </location>
</feature>
<feature type="transmembrane region" description="Helical" evidence="6">
    <location>
        <begin position="12"/>
        <end position="30"/>
    </location>
</feature>
<feature type="region of interest" description="Disordered" evidence="5">
    <location>
        <begin position="269"/>
        <end position="308"/>
    </location>
</feature>
<reference evidence="8 9" key="1">
    <citation type="submission" date="2016-07" db="EMBL/GenBank/DDBJ databases">
        <title>Pervasive Adenine N6-methylation of Active Genes in Fungi.</title>
        <authorList>
            <consortium name="DOE Joint Genome Institute"/>
            <person name="Mondo S.J."/>
            <person name="Dannebaum R.O."/>
            <person name="Kuo R.C."/>
            <person name="Labutti K."/>
            <person name="Haridas S."/>
            <person name="Kuo A."/>
            <person name="Salamov A."/>
            <person name="Ahrendt S.R."/>
            <person name="Lipzen A."/>
            <person name="Sullivan W."/>
            <person name="Andreopoulos W.B."/>
            <person name="Clum A."/>
            <person name="Lindquist E."/>
            <person name="Daum C."/>
            <person name="Ramamoorthy G.K."/>
            <person name="Gryganskyi A."/>
            <person name="Culley D."/>
            <person name="Magnuson J.K."/>
            <person name="James T.Y."/>
            <person name="O'Malley M.A."/>
            <person name="Stajich J.E."/>
            <person name="Spatafora J.W."/>
            <person name="Visel A."/>
            <person name="Grigoriev I.V."/>
        </authorList>
    </citation>
    <scope>NUCLEOTIDE SEQUENCE [LARGE SCALE GENOMIC DNA]</scope>
    <source>
        <strain evidence="8 9">NRRL 3116</strain>
    </source>
</reference>
<keyword evidence="3" id="KW-0274">FAD</keyword>
<proteinExistence type="inferred from homology"/>
<dbReference type="GeneID" id="33572236"/>
<dbReference type="PANTHER" id="PTHR47356">
    <property type="entry name" value="FAD-DEPENDENT MONOOXYGENASE ASQG-RELATED"/>
    <property type="match status" value="1"/>
</dbReference>
<dbReference type="AlphaFoldDB" id="A0A1Y2GF11"/>
<comment type="similarity">
    <text evidence="1">Belongs to the paxM FAD-dependent monooxygenase family.</text>
</comment>
<keyword evidence="6" id="KW-0812">Transmembrane</keyword>
<evidence type="ECO:0000256" key="4">
    <source>
        <dbReference type="ARBA" id="ARBA00023002"/>
    </source>
</evidence>
<evidence type="ECO:0000256" key="2">
    <source>
        <dbReference type="ARBA" id="ARBA00022630"/>
    </source>
</evidence>
<feature type="domain" description="FAD-binding" evidence="7">
    <location>
        <begin position="10"/>
        <end position="194"/>
    </location>
</feature>
<evidence type="ECO:0000256" key="1">
    <source>
        <dbReference type="ARBA" id="ARBA00007992"/>
    </source>
</evidence>
<dbReference type="PANTHER" id="PTHR47356:SF2">
    <property type="entry name" value="FAD-BINDING DOMAIN-CONTAINING PROTEIN-RELATED"/>
    <property type="match status" value="1"/>
</dbReference>
<keyword evidence="9" id="KW-1185">Reference proteome</keyword>
<dbReference type="SUPFAM" id="SSF51905">
    <property type="entry name" value="FAD/NAD(P)-binding domain"/>
    <property type="match status" value="1"/>
</dbReference>
<evidence type="ECO:0000259" key="7">
    <source>
        <dbReference type="Pfam" id="PF01494"/>
    </source>
</evidence>
<dbReference type="Pfam" id="PF01494">
    <property type="entry name" value="FAD_binding_3"/>
    <property type="match status" value="2"/>
</dbReference>
<evidence type="ECO:0000313" key="9">
    <source>
        <dbReference type="Proteomes" id="UP000193648"/>
    </source>
</evidence>
<dbReference type="RefSeq" id="XP_021878672.1">
    <property type="nucleotide sequence ID" value="XM_022030394.1"/>
</dbReference>
<dbReference type="Proteomes" id="UP000193648">
    <property type="component" value="Unassembled WGS sequence"/>
</dbReference>
<dbReference type="EMBL" id="MCFF01000035">
    <property type="protein sequence ID" value="ORZ09045.1"/>
    <property type="molecule type" value="Genomic_DNA"/>
</dbReference>
<protein>
    <recommendedName>
        <fullName evidence="7">FAD-binding domain-containing protein</fullName>
    </recommendedName>
</protein>
<name>A0A1Y2GF11_9FUNG</name>
<keyword evidence="2" id="KW-0285">Flavoprotein</keyword>
<dbReference type="InParanoid" id="A0A1Y2GF11"/>
<sequence>MVSTITSKSLKVIIVGCGIGGLVTAIMLDHAGIDYIILEKRIAHGFMGSAIALSPVVLRVLEQIGVYEDLHRLSKEFSRTNVTMADGKKIGVIEGDFSKSRYGYYNEILARPDLMKVLLSRVAPHKIKMGKKVLRVIEHADHVGDRPRSIHSGSVSVYCSDDSEYKADLVIGCDGAYSTVRQRLYQNMQAEGITVPEADFAPFRFDQHCLVGVTRPLDPELYPALKEPLCEFEVILAKDYSYSVWLMPLKNNCISWMINAKAFSGQRQYHGRSQHQQQYQQQRSGSGSIFQRGKGSHENPPEENFIFPEWGPEDAAEELCNKVRGFRSPYHNGTVEDLLSQTPKDVISKVMLEDKMFETWHSNRVVLLGDACHKVVPFGGQGATQAILDAVALVEILHTLPSTAAKDISQALQLYREKRYPIAQAAITASRQGGAIFSSKGVFMDVLRACTFRFMPRWLYQMTADRAQASRPILSFLPAVPDRGSLCTTAAFHGYVRILKIDTGIQLCNIFGSTISISIRSSSWRQAINSRILPPHLKTPLCWREHMTVRIHDMIV</sequence>
<dbReference type="OrthoDB" id="9993796at2759"/>
<evidence type="ECO:0000313" key="8">
    <source>
        <dbReference type="EMBL" id="ORZ09045.1"/>
    </source>
</evidence>
<comment type="caution">
    <text evidence="8">The sequence shown here is derived from an EMBL/GenBank/DDBJ whole genome shotgun (WGS) entry which is preliminary data.</text>
</comment>
<feature type="domain" description="FAD-binding" evidence="7">
    <location>
        <begin position="306"/>
        <end position="429"/>
    </location>
</feature>
<accession>A0A1Y2GF11</accession>
<dbReference type="InterPro" id="IPR002938">
    <property type="entry name" value="FAD-bd"/>
</dbReference>